<feature type="compositionally biased region" description="Polar residues" evidence="1">
    <location>
        <begin position="207"/>
        <end position="220"/>
    </location>
</feature>
<evidence type="ECO:0000313" key="3">
    <source>
        <dbReference type="Proteomes" id="UP001590950"/>
    </source>
</evidence>
<feature type="region of interest" description="Disordered" evidence="1">
    <location>
        <begin position="346"/>
        <end position="436"/>
    </location>
</feature>
<proteinExistence type="predicted"/>
<evidence type="ECO:0000313" key="2">
    <source>
        <dbReference type="EMBL" id="KAL2037374.1"/>
    </source>
</evidence>
<dbReference type="EMBL" id="JBEFKJ010000041">
    <property type="protein sequence ID" value="KAL2037374.1"/>
    <property type="molecule type" value="Genomic_DNA"/>
</dbReference>
<evidence type="ECO:0000256" key="1">
    <source>
        <dbReference type="SAM" id="MobiDB-lite"/>
    </source>
</evidence>
<keyword evidence="3" id="KW-1185">Reference proteome</keyword>
<reference evidence="2 3" key="1">
    <citation type="submission" date="2024-09" db="EMBL/GenBank/DDBJ databases">
        <title>Rethinking Asexuality: The Enigmatic Case of Functional Sexual Genes in Lepraria (Stereocaulaceae).</title>
        <authorList>
            <person name="Doellman M."/>
            <person name="Sun Y."/>
            <person name="Barcenas-Pena A."/>
            <person name="Lumbsch H.T."/>
            <person name="Grewe F."/>
        </authorList>
    </citation>
    <scope>NUCLEOTIDE SEQUENCE [LARGE SCALE GENOMIC DNA]</scope>
    <source>
        <strain evidence="2 3">Mercado 3170</strain>
    </source>
</reference>
<organism evidence="2 3">
    <name type="scientific">Stereocaulon virgatum</name>
    <dbReference type="NCBI Taxonomy" id="373712"/>
    <lineage>
        <taxon>Eukaryota</taxon>
        <taxon>Fungi</taxon>
        <taxon>Dikarya</taxon>
        <taxon>Ascomycota</taxon>
        <taxon>Pezizomycotina</taxon>
        <taxon>Lecanoromycetes</taxon>
        <taxon>OSLEUM clade</taxon>
        <taxon>Lecanoromycetidae</taxon>
        <taxon>Lecanorales</taxon>
        <taxon>Lecanorineae</taxon>
        <taxon>Stereocaulaceae</taxon>
        <taxon>Stereocaulon</taxon>
    </lineage>
</organism>
<feature type="region of interest" description="Disordered" evidence="1">
    <location>
        <begin position="207"/>
        <end position="313"/>
    </location>
</feature>
<feature type="compositionally biased region" description="Low complexity" evidence="1">
    <location>
        <begin position="346"/>
        <end position="395"/>
    </location>
</feature>
<feature type="compositionally biased region" description="Low complexity" evidence="1">
    <location>
        <begin position="243"/>
        <end position="261"/>
    </location>
</feature>
<feature type="region of interest" description="Disordered" evidence="1">
    <location>
        <begin position="92"/>
        <end position="124"/>
    </location>
</feature>
<protein>
    <submittedName>
        <fullName evidence="2">Uncharacterized protein</fullName>
    </submittedName>
</protein>
<feature type="compositionally biased region" description="Polar residues" evidence="1">
    <location>
        <begin position="96"/>
        <end position="123"/>
    </location>
</feature>
<gene>
    <name evidence="2" type="ORF">N7G274_009859</name>
</gene>
<name>A0ABR3ZW26_9LECA</name>
<sequence length="546" mass="59645">MGSILSRTDNVVTAALNLSSQILIRLSTGFYTAHHTATCRNANGDCFLGYIKRAWQSVWGIASYSPSRAWIEETKLAAVPVRCIPVRQAKSLPSMRLQSPDQDTAVPNPTCPLNSESKGSPGSSAKVKVTVFGEKAPTQANLPPLKDLPMYPPGLKSFYDKVKALSSSNSAMEKAGKADVSIVRLEAIKKSASKSGWVAIPLKTNASSTPVQWQPTNRSKATVWVKSADVGQRVPRPAEAPKSHASSKSKPASKPAKTPKSLKSHNSVAASKPLDASIATEKNLDRTSTCPVRSTKPETKEASGKGSSKHRAALKERFYDRRFWVTTPSPTESKVDLSFPSSPAYCLSSPLSSSSSPTTSSSRSPATARSSSSQAQSLRPLSSPSSRKTLSSSSSKVTLQPPPHTSEPCAYEETFEESMRRSARGSSPPPSPYQQHVDSLIECRAELNTRKREHSQAAITLKKAQHTLDWMVRQGNYNTKYWRKLESAAAKKLRLTTNALRAARDCEVKWVNFIADYEKEAKIDKHKLVGWRRVVGAERWQALLPE</sequence>
<accession>A0ABR3ZW26</accession>
<dbReference type="Proteomes" id="UP001590950">
    <property type="component" value="Unassembled WGS sequence"/>
</dbReference>
<comment type="caution">
    <text evidence="2">The sequence shown here is derived from an EMBL/GenBank/DDBJ whole genome shotgun (WGS) entry which is preliminary data.</text>
</comment>